<protein>
    <recommendedName>
        <fullName evidence="3">FtsK/SpoIIIE family protein</fullName>
    </recommendedName>
</protein>
<comment type="caution">
    <text evidence="1">The sequence shown here is derived from an EMBL/GenBank/DDBJ whole genome shotgun (WGS) entry which is preliminary data.</text>
</comment>
<organism evidence="1 2">
    <name type="scientific">Nocardioides plantarum</name>
    <dbReference type="NCBI Taxonomy" id="29299"/>
    <lineage>
        <taxon>Bacteria</taxon>
        <taxon>Bacillati</taxon>
        <taxon>Actinomycetota</taxon>
        <taxon>Actinomycetes</taxon>
        <taxon>Propionibacteriales</taxon>
        <taxon>Nocardioidaceae</taxon>
        <taxon>Nocardioides</taxon>
    </lineage>
</organism>
<dbReference type="Proteomes" id="UP001589750">
    <property type="component" value="Unassembled WGS sequence"/>
</dbReference>
<proteinExistence type="predicted"/>
<accession>A0ABV5K4M3</accession>
<feature type="non-terminal residue" evidence="1">
    <location>
        <position position="1"/>
    </location>
</feature>
<gene>
    <name evidence="1" type="ORF">ACFFRI_01475</name>
</gene>
<keyword evidence="2" id="KW-1185">Reference proteome</keyword>
<evidence type="ECO:0000313" key="2">
    <source>
        <dbReference type="Proteomes" id="UP001589750"/>
    </source>
</evidence>
<evidence type="ECO:0008006" key="3">
    <source>
        <dbReference type="Google" id="ProtNLM"/>
    </source>
</evidence>
<name>A0ABV5K4M3_9ACTN</name>
<dbReference type="RefSeq" id="WP_379140326.1">
    <property type="nucleotide sequence ID" value="NZ_JBHMDG010000001.1"/>
</dbReference>
<sequence>RARHAADLAQLTAELGGLARVLPPSLAPWSAPGWHEQRPGAEAAWAFRLGEIAPESAPAFRLPMVRTLPLHPALWVETDDGGEVVAARMLAALATRLVVALPRAPRLSVVDVGDRARLGHLPLSEPPATDPGTAARVLQEHVEHLGMVSMARRSQALDDLPPQHRPGRLLLLPDFPGALDDSSVAAVHQLVTHGADCGVSVVLSGRRTESLGIPVLDLVRDLCLRVPSAPGGDLVDSYGGVSWTFHPDLGPDDPFVAERVQDAVRRRVAERDAL</sequence>
<evidence type="ECO:0000313" key="1">
    <source>
        <dbReference type="EMBL" id="MFB9311699.1"/>
    </source>
</evidence>
<reference evidence="1 2" key="1">
    <citation type="submission" date="2024-09" db="EMBL/GenBank/DDBJ databases">
        <authorList>
            <person name="Sun Q."/>
            <person name="Mori K."/>
        </authorList>
    </citation>
    <scope>NUCLEOTIDE SEQUENCE [LARGE SCALE GENOMIC DNA]</scope>
    <source>
        <strain evidence="1 2">JCM 9626</strain>
    </source>
</reference>
<dbReference type="EMBL" id="JBHMDG010000001">
    <property type="protein sequence ID" value="MFB9311699.1"/>
    <property type="molecule type" value="Genomic_DNA"/>
</dbReference>